<dbReference type="Proteomes" id="UP000325466">
    <property type="component" value="Unassembled WGS sequence"/>
</dbReference>
<sequence length="37" mass="3628">MTCGATYGQLAAAIHIHPTLAEAVNAAAGGVHRPAAD</sequence>
<dbReference type="Gene3D" id="3.30.390.30">
    <property type="match status" value="1"/>
</dbReference>
<keyword evidence="2" id="KW-1185">Reference proteome</keyword>
<comment type="caution">
    <text evidence="1">The sequence shown here is derived from an EMBL/GenBank/DDBJ whole genome shotgun (WGS) entry which is preliminary data.</text>
</comment>
<dbReference type="EMBL" id="BLAH01000069">
    <property type="protein sequence ID" value="GES36521.1"/>
    <property type="molecule type" value="Genomic_DNA"/>
</dbReference>
<organism evidence="1 2">
    <name type="scientific">Rhodococcus aetherivorans</name>
    <dbReference type="NCBI Taxonomy" id="191292"/>
    <lineage>
        <taxon>Bacteria</taxon>
        <taxon>Bacillati</taxon>
        <taxon>Actinomycetota</taxon>
        <taxon>Actinomycetes</taxon>
        <taxon>Mycobacteriales</taxon>
        <taxon>Nocardiaceae</taxon>
        <taxon>Rhodococcus</taxon>
    </lineage>
</organism>
<proteinExistence type="predicted"/>
<dbReference type="SUPFAM" id="SSF55424">
    <property type="entry name" value="FAD/NAD-linked reductases, dimerisation (C-terminal) domain"/>
    <property type="match status" value="1"/>
</dbReference>
<name>A0ABQ0YIY8_9NOCA</name>
<accession>A0ABQ0YIY8</accession>
<reference evidence="1 2" key="1">
    <citation type="journal article" date="2018" name="Biodegradation">
        <title>1,4-Dioxane degradation characteristics of Rhodococcus aetherivorans JCM 14343.</title>
        <authorList>
            <person name="Inoue D."/>
            <person name="Tsunoda T."/>
            <person name="Yamamoto N."/>
            <person name="Ike M."/>
            <person name="Sei K."/>
        </authorList>
    </citation>
    <scope>NUCLEOTIDE SEQUENCE [LARGE SCALE GENOMIC DNA]</scope>
    <source>
        <strain evidence="1 2">JCM 14343</strain>
    </source>
</reference>
<protein>
    <submittedName>
        <fullName evidence="1">PF00070 family, FAD-dependent NAD(P)-disulphide oxidoreductase</fullName>
    </submittedName>
</protein>
<dbReference type="InterPro" id="IPR016156">
    <property type="entry name" value="FAD/NAD-linked_Rdtase_dimer_sf"/>
</dbReference>
<evidence type="ECO:0000313" key="2">
    <source>
        <dbReference type="Proteomes" id="UP000325466"/>
    </source>
</evidence>
<gene>
    <name evidence="1" type="ORF">RAJCM14343_1773</name>
</gene>
<evidence type="ECO:0000313" key="1">
    <source>
        <dbReference type="EMBL" id="GES36521.1"/>
    </source>
</evidence>